<feature type="region of interest" description="Disordered" evidence="1">
    <location>
        <begin position="581"/>
        <end position="603"/>
    </location>
</feature>
<proteinExistence type="predicted"/>
<evidence type="ECO:0000313" key="3">
    <source>
        <dbReference type="Proteomes" id="UP001141434"/>
    </source>
</evidence>
<feature type="compositionally biased region" description="Low complexity" evidence="1">
    <location>
        <begin position="179"/>
        <end position="190"/>
    </location>
</feature>
<dbReference type="EMBL" id="JAPMSZ010000005">
    <property type="protein sequence ID" value="KAJ5102078.1"/>
    <property type="molecule type" value="Genomic_DNA"/>
</dbReference>
<dbReference type="GeneID" id="81394050"/>
<feature type="compositionally biased region" description="Low complexity" evidence="1">
    <location>
        <begin position="327"/>
        <end position="345"/>
    </location>
</feature>
<organism evidence="2 3">
    <name type="scientific">Penicillium alfredii</name>
    <dbReference type="NCBI Taxonomy" id="1506179"/>
    <lineage>
        <taxon>Eukaryota</taxon>
        <taxon>Fungi</taxon>
        <taxon>Dikarya</taxon>
        <taxon>Ascomycota</taxon>
        <taxon>Pezizomycotina</taxon>
        <taxon>Eurotiomycetes</taxon>
        <taxon>Eurotiomycetidae</taxon>
        <taxon>Eurotiales</taxon>
        <taxon>Aspergillaceae</taxon>
        <taxon>Penicillium</taxon>
    </lineage>
</organism>
<feature type="region of interest" description="Disordered" evidence="1">
    <location>
        <begin position="455"/>
        <end position="566"/>
    </location>
</feature>
<reference evidence="2" key="2">
    <citation type="journal article" date="2023" name="IMA Fungus">
        <title>Comparative genomic study of the Penicillium genus elucidates a diverse pangenome and 15 lateral gene transfer events.</title>
        <authorList>
            <person name="Petersen C."/>
            <person name="Sorensen T."/>
            <person name="Nielsen M.R."/>
            <person name="Sondergaard T.E."/>
            <person name="Sorensen J.L."/>
            <person name="Fitzpatrick D.A."/>
            <person name="Frisvad J.C."/>
            <person name="Nielsen K.L."/>
        </authorList>
    </citation>
    <scope>NUCLEOTIDE SEQUENCE</scope>
    <source>
        <strain evidence="2">IBT 34128</strain>
    </source>
</reference>
<evidence type="ECO:0000256" key="1">
    <source>
        <dbReference type="SAM" id="MobiDB-lite"/>
    </source>
</evidence>
<feature type="region of interest" description="Disordered" evidence="1">
    <location>
        <begin position="179"/>
        <end position="381"/>
    </location>
</feature>
<dbReference type="RefSeq" id="XP_056512909.1">
    <property type="nucleotide sequence ID" value="XM_056654882.1"/>
</dbReference>
<name>A0A9W9FL04_9EURO</name>
<accession>A0A9W9FL04</accession>
<feature type="region of interest" description="Disordered" evidence="1">
    <location>
        <begin position="689"/>
        <end position="716"/>
    </location>
</feature>
<dbReference type="OrthoDB" id="4524386at2759"/>
<sequence>MVALKKLFQTDKSASRPSSGLAIEVESTRTHLHAGLPSPGLPSPGVPSPGFNPSQSLDVAHHFEQIEKQFEDLHDRLEARPPSSQSQLPFVSNQFAPKPHNGRHIDLLDAFYSSDRYQSTSQDTMSPPVSPYNEDVAERNMTRFMRIQHRKGHKSSRILSALYQEDVADRNIAKYGGASRSWSRLSCRSSPAAPGMVRTFSPDGQRRERRKPSPGKSTWSSEEDLRKRSSSPDDASASSRSHSRNSRLRPQQSAPSLYAEEDSTPQEEAPSSPVQRLGVPPAHKQGDCWSNTPLPDSPTLPMPIGDSGGSAEGPTILRAPVTTARTSSLGPKSRSPPSSSGSGSKKNVRDLSINTQLAAQGRPKQKISHRAIQPPTPSNYEIKRTPSIAEVMHSPLPSGSASSSPRFKASEMMDLFNKAYRSTRAVSPHPTYETLQDAIVREINSHEAFRRVPVPDAGPPFTPSPNQVVFDNGPEPVNPELNRSASAKEKPPPRIISKGSFMKHKRNSESRRSISTSVPSKGYDRIFRRVSSTPARRRHTDAPPPSPGLLADIQQPQQEPVVPRAGTSQPLTYMDVLFRAGNDKSSTPSKTPLMSRKRGRSESAATISATAARATPDNLTSTPGAVYCLQAHSTPSKDGHSSVSVEDSDDDIIHLPSVGAPPPRVQIEGVDENNVRYVIDTTKTTDAHKLMGWSQRSRRSNSPQLSSASAAYQESLSPLSRARMQLRGSRSVETY</sequence>
<evidence type="ECO:0000313" key="2">
    <source>
        <dbReference type="EMBL" id="KAJ5102078.1"/>
    </source>
</evidence>
<gene>
    <name evidence="2" type="ORF">NUU61_004300</name>
</gene>
<dbReference type="AlphaFoldDB" id="A0A9W9FL04"/>
<feature type="compositionally biased region" description="Polar residues" evidence="1">
    <location>
        <begin position="700"/>
        <end position="716"/>
    </location>
</feature>
<dbReference type="Proteomes" id="UP001141434">
    <property type="component" value="Unassembled WGS sequence"/>
</dbReference>
<comment type="caution">
    <text evidence="2">The sequence shown here is derived from an EMBL/GenBank/DDBJ whole genome shotgun (WGS) entry which is preliminary data.</text>
</comment>
<feature type="region of interest" description="Disordered" evidence="1">
    <location>
        <begin position="1"/>
        <end position="50"/>
    </location>
</feature>
<protein>
    <submittedName>
        <fullName evidence="2">Uncharacterized protein</fullName>
    </submittedName>
</protein>
<feature type="compositionally biased region" description="Polar residues" evidence="1">
    <location>
        <begin position="583"/>
        <end position="592"/>
    </location>
</feature>
<reference evidence="2" key="1">
    <citation type="submission" date="2022-11" db="EMBL/GenBank/DDBJ databases">
        <authorList>
            <person name="Petersen C."/>
        </authorList>
    </citation>
    <scope>NUCLEOTIDE SEQUENCE</scope>
    <source>
        <strain evidence="2">IBT 34128</strain>
    </source>
</reference>
<keyword evidence="3" id="KW-1185">Reference proteome</keyword>